<evidence type="ECO:0000259" key="5">
    <source>
        <dbReference type="PROSITE" id="PS50837"/>
    </source>
</evidence>
<feature type="repeat" description="ANK" evidence="3">
    <location>
        <begin position="751"/>
        <end position="783"/>
    </location>
</feature>
<evidence type="ECO:0000256" key="2">
    <source>
        <dbReference type="ARBA" id="ARBA00023043"/>
    </source>
</evidence>
<dbReference type="Gene3D" id="1.25.40.20">
    <property type="entry name" value="Ankyrin repeat-containing domain"/>
    <property type="match status" value="3"/>
</dbReference>
<comment type="caution">
    <text evidence="6">The sequence shown here is derived from an EMBL/GenBank/DDBJ whole genome shotgun (WGS) entry which is preliminary data.</text>
</comment>
<dbReference type="PRINTS" id="PR01415">
    <property type="entry name" value="ANKYRIN"/>
</dbReference>
<dbReference type="Gene3D" id="3.40.50.300">
    <property type="entry name" value="P-loop containing nucleotide triphosphate hydrolases"/>
    <property type="match status" value="1"/>
</dbReference>
<feature type="domain" description="NACHT" evidence="5">
    <location>
        <begin position="190"/>
        <end position="302"/>
    </location>
</feature>
<keyword evidence="7" id="KW-1185">Reference proteome</keyword>
<accession>A0A9W9MIQ6</accession>
<evidence type="ECO:0000313" key="7">
    <source>
        <dbReference type="Proteomes" id="UP001150904"/>
    </source>
</evidence>
<dbReference type="PROSITE" id="PS50088">
    <property type="entry name" value="ANK_REPEAT"/>
    <property type="match status" value="10"/>
</dbReference>
<dbReference type="PROSITE" id="PS50297">
    <property type="entry name" value="ANK_REP_REGION"/>
    <property type="match status" value="7"/>
</dbReference>
<feature type="repeat" description="ANK" evidence="3">
    <location>
        <begin position="844"/>
        <end position="877"/>
    </location>
</feature>
<dbReference type="AlphaFoldDB" id="A0A9W9MIQ6"/>
<dbReference type="SUPFAM" id="SSF48403">
    <property type="entry name" value="Ankyrin repeat"/>
    <property type="match status" value="2"/>
</dbReference>
<feature type="repeat" description="ANK" evidence="3">
    <location>
        <begin position="716"/>
        <end position="749"/>
    </location>
</feature>
<feature type="repeat" description="ANK" evidence="3">
    <location>
        <begin position="650"/>
        <end position="682"/>
    </location>
</feature>
<evidence type="ECO:0000256" key="3">
    <source>
        <dbReference type="PROSITE-ProRule" id="PRU00023"/>
    </source>
</evidence>
<feature type="region of interest" description="Disordered" evidence="4">
    <location>
        <begin position="1115"/>
        <end position="1141"/>
    </location>
</feature>
<feature type="compositionally biased region" description="Low complexity" evidence="4">
    <location>
        <begin position="1121"/>
        <end position="1132"/>
    </location>
</feature>
<proteinExistence type="predicted"/>
<organism evidence="6 7">
    <name type="scientific">Penicillium cinerascens</name>
    <dbReference type="NCBI Taxonomy" id="70096"/>
    <lineage>
        <taxon>Eukaryota</taxon>
        <taxon>Fungi</taxon>
        <taxon>Dikarya</taxon>
        <taxon>Ascomycota</taxon>
        <taxon>Pezizomycotina</taxon>
        <taxon>Eurotiomycetes</taxon>
        <taxon>Eurotiomycetidae</taxon>
        <taxon>Eurotiales</taxon>
        <taxon>Aspergillaceae</taxon>
        <taxon>Penicillium</taxon>
    </lineage>
</organism>
<reference evidence="6" key="1">
    <citation type="submission" date="2022-12" db="EMBL/GenBank/DDBJ databases">
        <authorList>
            <person name="Petersen C."/>
        </authorList>
    </citation>
    <scope>NUCLEOTIDE SEQUENCE</scope>
    <source>
        <strain evidence="6">IBT 15544</strain>
    </source>
</reference>
<reference evidence="6" key="2">
    <citation type="journal article" date="2023" name="IMA Fungus">
        <title>Comparative genomic study of the Penicillium genus elucidates a diverse pangenome and 15 lateral gene transfer events.</title>
        <authorList>
            <person name="Petersen C."/>
            <person name="Sorensen T."/>
            <person name="Nielsen M.R."/>
            <person name="Sondergaard T.E."/>
            <person name="Sorensen J.L."/>
            <person name="Fitzpatrick D.A."/>
            <person name="Frisvad J.C."/>
            <person name="Nielsen K.L."/>
        </authorList>
    </citation>
    <scope>NUCLEOTIDE SEQUENCE</scope>
    <source>
        <strain evidence="6">IBT 15544</strain>
    </source>
</reference>
<dbReference type="PROSITE" id="PS50837">
    <property type="entry name" value="NACHT"/>
    <property type="match status" value="1"/>
</dbReference>
<dbReference type="OrthoDB" id="1577640at2759"/>
<dbReference type="Pfam" id="PF22939">
    <property type="entry name" value="WHD_GPIID"/>
    <property type="match status" value="1"/>
</dbReference>
<dbReference type="Pfam" id="PF12796">
    <property type="entry name" value="Ank_2"/>
    <property type="match status" value="4"/>
</dbReference>
<dbReference type="EMBL" id="JAPQKR010000013">
    <property type="protein sequence ID" value="KAJ5202046.1"/>
    <property type="molecule type" value="Genomic_DNA"/>
</dbReference>
<feature type="repeat" description="ANK" evidence="3">
    <location>
        <begin position="616"/>
        <end position="648"/>
    </location>
</feature>
<feature type="repeat" description="ANK" evidence="3">
    <location>
        <begin position="784"/>
        <end position="816"/>
    </location>
</feature>
<dbReference type="Proteomes" id="UP001150904">
    <property type="component" value="Unassembled WGS sequence"/>
</dbReference>
<dbReference type="Pfam" id="PF24883">
    <property type="entry name" value="NPHP3_N"/>
    <property type="match status" value="1"/>
</dbReference>
<dbReference type="InterPro" id="IPR007111">
    <property type="entry name" value="NACHT_NTPase"/>
</dbReference>
<keyword evidence="1" id="KW-0677">Repeat</keyword>
<feature type="repeat" description="ANK" evidence="3">
    <location>
        <begin position="981"/>
        <end position="1015"/>
    </location>
</feature>
<dbReference type="RefSeq" id="XP_058307962.1">
    <property type="nucleotide sequence ID" value="XM_058453771.1"/>
</dbReference>
<evidence type="ECO:0000313" key="6">
    <source>
        <dbReference type="EMBL" id="KAJ5202046.1"/>
    </source>
</evidence>
<dbReference type="PANTHER" id="PTHR24198">
    <property type="entry name" value="ANKYRIN REPEAT AND PROTEIN KINASE DOMAIN-CONTAINING PROTEIN"/>
    <property type="match status" value="1"/>
</dbReference>
<dbReference type="InterPro" id="IPR054471">
    <property type="entry name" value="GPIID_WHD"/>
</dbReference>
<dbReference type="InterPro" id="IPR002110">
    <property type="entry name" value="Ankyrin_rpt"/>
</dbReference>
<feature type="repeat" description="ANK" evidence="3">
    <location>
        <begin position="683"/>
        <end position="715"/>
    </location>
</feature>
<dbReference type="InterPro" id="IPR027417">
    <property type="entry name" value="P-loop_NTPase"/>
</dbReference>
<dbReference type="GeneID" id="83181072"/>
<evidence type="ECO:0000256" key="4">
    <source>
        <dbReference type="SAM" id="MobiDB-lite"/>
    </source>
</evidence>
<evidence type="ECO:0000256" key="1">
    <source>
        <dbReference type="ARBA" id="ARBA00022737"/>
    </source>
</evidence>
<sequence length="1141" mass="126414">MASDLAIRERLTRISRSIRVVLRCLGGNKESQEGSQRALLLLCELLDLLCRLQDQLAWAEEKWIVDASRLHNLDDVLRSFESTIDAIDIYFQPGGVSARLYRKRLLENTFMPRLEQFKVMIILTLQPESERLDSTRANTPKCEDFYHFTSRMTTKSFMRLAELCNQRQRGTCDWILDNEKYTDWLFGTRRNLYCVGPAGAGKTFLASTIIDNLQRTFTSSDVAIVFIFGHDETEERANSIGFLDKMLAQLVYRKRTPSHATASLYRSKAFEEGRASAKSFQDAIRAEVNRFSRVFFVIDGIDLQSDKDRILNRLQKLPEHAQLLVTMREERTASKDDHLFVLAIREDLETYVGSRVEQDEALGALLKQYPSELKAAIVQQVAEKSHGLFLLARLHVDLLSRCTDGNLLQRAIFHLPENLNDAYGETMTRLVSQNLYASRCLYWTLYACRPLTVSELNFAANFEPLGGTIRKESFSEHSMLHEAAGLLTIDPMIGTVHLVHRTASEYLSGPAARVFFPTAKKHIADTCLTIITSDEVVDECYVTHETNPRKLRGGLLDYATMYWGYHARDVGEDEQTTQVLIRAFLNKLCWRRPPVQGNHFNGSEIPKQLGFGGYFADWSALHVLAFYGIVGKAKRLIEQGANINDCDNQLGMTPLHCAVNRGHEDMIELLFKHNVDFNAACKQGNTALHMAAEQGHRKIIRTLLHHRINSRSFNQSGATALQLAVGTAYDEATVPLLIKSRFDMDVQNTITGNTALHLAVELKRPRILLFLVEKGANMSVLNRHGRTPLQLACKIDNCEAVSLLLERGAKLEDRSSHGDTALHISAMEDLLGIGGADINAWDRKGESLLHKQARKGCTVSIASHLLEKGANIEACNSQGYTPLQCAALTGNKLMFKFLMDKGGNSSSHHPPSNQGYLDILTLLLELHLSANATTCSGMTPLHHLIVNQMGYCDPSSDKTTDYLSLLLSHGANIDAQVRSPDAETALHLAVAAKMPRESIILFLVKSGASLNAKTADGKTPLHLAAERGRHSIFQVLLDAGADALIKAPSGSLSSVGTVGDGDTALELAQQHPISVLWFDELGKPNHSTPDTGRGSIATSIDEIEIGSEFDEIGSTLVGEDGSASGSRASTSSMNNPSVVSC</sequence>
<keyword evidence="2 3" id="KW-0040">ANK repeat</keyword>
<gene>
    <name evidence="6" type="ORF">N7498_006709</name>
</gene>
<feature type="repeat" description="ANK" evidence="3">
    <location>
        <begin position="878"/>
        <end position="910"/>
    </location>
</feature>
<dbReference type="InterPro" id="IPR036770">
    <property type="entry name" value="Ankyrin_rpt-contain_sf"/>
</dbReference>
<dbReference type="SUPFAM" id="SSF52540">
    <property type="entry name" value="P-loop containing nucleoside triphosphate hydrolases"/>
    <property type="match status" value="1"/>
</dbReference>
<dbReference type="Pfam" id="PF00023">
    <property type="entry name" value="Ank"/>
    <property type="match status" value="1"/>
</dbReference>
<dbReference type="InterPro" id="IPR056884">
    <property type="entry name" value="NPHP3-like_N"/>
</dbReference>
<feature type="repeat" description="ANK" evidence="3">
    <location>
        <begin position="1016"/>
        <end position="1048"/>
    </location>
</feature>
<protein>
    <recommendedName>
        <fullName evidence="5">NACHT domain-containing protein</fullName>
    </recommendedName>
</protein>
<dbReference type="PANTHER" id="PTHR24198:SF165">
    <property type="entry name" value="ANKYRIN REPEAT-CONTAINING PROTEIN-RELATED"/>
    <property type="match status" value="1"/>
</dbReference>
<dbReference type="SMART" id="SM00248">
    <property type="entry name" value="ANK"/>
    <property type="match status" value="12"/>
</dbReference>
<name>A0A9W9MIQ6_9EURO</name>